<evidence type="ECO:0000259" key="1">
    <source>
        <dbReference type="Pfam" id="PF11695"/>
    </source>
</evidence>
<sequence length="165" mass="19064">MHLAELNIAHLRAPIDAPELLAFVDGLQPINELADRAPGFVWRLKEDPNDPRATVQHVYGDHILVNFSIWESLESLWDFVYKTHHLEFLRRRREWFHRMAEPYFVMWWIPEGHIPSLAEAMDRLERLKARGPTPAAFTYKDSYSAEEAANWEAAEAARSATAPTG</sequence>
<dbReference type="Proteomes" id="UP001370348">
    <property type="component" value="Chromosome"/>
</dbReference>
<dbReference type="InterPro" id="IPR021708">
    <property type="entry name" value="DUF3291"/>
</dbReference>
<keyword evidence="3" id="KW-1185">Reference proteome</keyword>
<dbReference type="RefSeq" id="WP_394820766.1">
    <property type="nucleotide sequence ID" value="NZ_CP089984.1"/>
</dbReference>
<evidence type="ECO:0000313" key="2">
    <source>
        <dbReference type="EMBL" id="WXB11152.1"/>
    </source>
</evidence>
<name>A0ABZ2LJN3_9BACT</name>
<proteinExistence type="predicted"/>
<feature type="domain" description="DUF3291" evidence="1">
    <location>
        <begin position="3"/>
        <end position="141"/>
    </location>
</feature>
<organism evidence="2 3">
    <name type="scientific">Pendulispora albinea</name>
    <dbReference type="NCBI Taxonomy" id="2741071"/>
    <lineage>
        <taxon>Bacteria</taxon>
        <taxon>Pseudomonadati</taxon>
        <taxon>Myxococcota</taxon>
        <taxon>Myxococcia</taxon>
        <taxon>Myxococcales</taxon>
        <taxon>Sorangiineae</taxon>
        <taxon>Pendulisporaceae</taxon>
        <taxon>Pendulispora</taxon>
    </lineage>
</organism>
<reference evidence="2 3" key="1">
    <citation type="submission" date="2021-12" db="EMBL/GenBank/DDBJ databases">
        <title>Discovery of the Pendulisporaceae a myxobacterial family with distinct sporulation behavior and unique specialized metabolism.</title>
        <authorList>
            <person name="Garcia R."/>
            <person name="Popoff A."/>
            <person name="Bader C.D."/>
            <person name="Loehr J."/>
            <person name="Walesch S."/>
            <person name="Walt C."/>
            <person name="Boldt J."/>
            <person name="Bunk B."/>
            <person name="Haeckl F.J.F.P.J."/>
            <person name="Gunesch A.P."/>
            <person name="Birkelbach J."/>
            <person name="Nuebel U."/>
            <person name="Pietschmann T."/>
            <person name="Bach T."/>
            <person name="Mueller R."/>
        </authorList>
    </citation>
    <scope>NUCLEOTIDE SEQUENCE [LARGE SCALE GENOMIC DNA]</scope>
    <source>
        <strain evidence="2 3">MSr11954</strain>
    </source>
</reference>
<protein>
    <submittedName>
        <fullName evidence="2">DUF3291 domain-containing protein</fullName>
    </submittedName>
</protein>
<evidence type="ECO:0000313" key="3">
    <source>
        <dbReference type="Proteomes" id="UP001370348"/>
    </source>
</evidence>
<dbReference type="Pfam" id="PF11695">
    <property type="entry name" value="DUF3291"/>
    <property type="match status" value="1"/>
</dbReference>
<accession>A0ABZ2LJN3</accession>
<dbReference type="InterPro" id="IPR011008">
    <property type="entry name" value="Dimeric_a/b-barrel"/>
</dbReference>
<dbReference type="EMBL" id="CP089984">
    <property type="protein sequence ID" value="WXB11152.1"/>
    <property type="molecule type" value="Genomic_DNA"/>
</dbReference>
<gene>
    <name evidence="2" type="ORF">LZC94_25155</name>
</gene>
<dbReference type="SUPFAM" id="SSF54909">
    <property type="entry name" value="Dimeric alpha+beta barrel"/>
    <property type="match status" value="1"/>
</dbReference>